<protein>
    <recommendedName>
        <fullName evidence="4">Peptidase A1 domain-containing protein</fullName>
    </recommendedName>
</protein>
<evidence type="ECO:0000256" key="1">
    <source>
        <dbReference type="ARBA" id="ARBA00007447"/>
    </source>
</evidence>
<dbReference type="OrthoDB" id="4074350at2759"/>
<sequence length="534" mass="57716">MEIDASVPAPFVFSPSQSWDGNDGSWSTFIFRIGTPSQTYKLLPSTAGQEIFVPVPEGCTPNDPPTCGASRGAFPFQGLQTGFKYNESSTWRQIGIYDLILESQLNYTGNGLYGLDTVGLMVDGNATFENQVVAGIATKAYYLGIFGLGPKPSNFSNFENPQPSLMQTMKNQEVIPSVSFAYTAGASYRIPKTLGSLTLGGYDSSKFQPSSNASSFPFSADDSRVLSVGVQTITATGTLKGTVTLSSSSTPVNVLIDSTVPHLWLPRAVCDAFEDAFGLTYDPYTDLYIFKDSAKHSELLQDKPSVVIALGNDNDPSRLTQITLPFAAFDLEASYPIYPNATSYFPIRRAANDSQYTLGRAFLQEAYVIADYERSNFSVHQVLSDSQTQKIVAIDPPNSALIDTSPRPNKSLNAGAIAGIVIGAIAALALIGALIWVSCCGKKRRTSECDSGGEQVEDNPVEFYQEDVKQEPGSAKLGESHAELDSSGICLMSDDAQHRTSDQSPAKFEEPHAELDSSRIFLMSDDAQRHEMPA</sequence>
<evidence type="ECO:0000313" key="6">
    <source>
        <dbReference type="Proteomes" id="UP001140562"/>
    </source>
</evidence>
<evidence type="ECO:0000256" key="2">
    <source>
        <dbReference type="SAM" id="MobiDB-lite"/>
    </source>
</evidence>
<evidence type="ECO:0000259" key="4">
    <source>
        <dbReference type="PROSITE" id="PS51767"/>
    </source>
</evidence>
<dbReference type="Pfam" id="PF00026">
    <property type="entry name" value="Asp"/>
    <property type="match status" value="1"/>
</dbReference>
<dbReference type="PROSITE" id="PS51767">
    <property type="entry name" value="PEPTIDASE_A1"/>
    <property type="match status" value="1"/>
</dbReference>
<dbReference type="GO" id="GO:0000324">
    <property type="term" value="C:fungal-type vacuole"/>
    <property type="evidence" value="ECO:0007669"/>
    <property type="project" value="TreeGrafter"/>
</dbReference>
<dbReference type="PANTHER" id="PTHR47966:SF51">
    <property type="entry name" value="BETA-SITE APP-CLEAVING ENZYME, ISOFORM A-RELATED"/>
    <property type="match status" value="1"/>
</dbReference>
<dbReference type="InterPro" id="IPR034164">
    <property type="entry name" value="Pepsin-like_dom"/>
</dbReference>
<dbReference type="InterPro" id="IPR021109">
    <property type="entry name" value="Peptidase_aspartic_dom_sf"/>
</dbReference>
<dbReference type="GO" id="GO:0004190">
    <property type="term" value="F:aspartic-type endopeptidase activity"/>
    <property type="evidence" value="ECO:0007669"/>
    <property type="project" value="InterPro"/>
</dbReference>
<dbReference type="Proteomes" id="UP001140562">
    <property type="component" value="Unassembled WGS sequence"/>
</dbReference>
<name>A0A9W8X403_9PLEO</name>
<feature type="region of interest" description="Disordered" evidence="2">
    <location>
        <begin position="488"/>
        <end position="534"/>
    </location>
</feature>
<keyword evidence="3" id="KW-1133">Transmembrane helix</keyword>
<comment type="similarity">
    <text evidence="1">Belongs to the peptidase A1 family.</text>
</comment>
<keyword evidence="6" id="KW-1185">Reference proteome</keyword>
<dbReference type="Gene3D" id="2.40.70.10">
    <property type="entry name" value="Acid Proteases"/>
    <property type="match status" value="2"/>
</dbReference>
<feature type="domain" description="Peptidase A1" evidence="4">
    <location>
        <begin position="27"/>
        <end position="380"/>
    </location>
</feature>
<comment type="caution">
    <text evidence="5">The sequence shown here is derived from an EMBL/GenBank/DDBJ whole genome shotgun (WGS) entry which is preliminary data.</text>
</comment>
<dbReference type="CDD" id="cd05471">
    <property type="entry name" value="pepsin_like"/>
    <property type="match status" value="1"/>
</dbReference>
<feature type="compositionally biased region" description="Basic and acidic residues" evidence="2">
    <location>
        <begin position="495"/>
        <end position="517"/>
    </location>
</feature>
<keyword evidence="3" id="KW-0812">Transmembrane</keyword>
<proteinExistence type="inferred from homology"/>
<feature type="transmembrane region" description="Helical" evidence="3">
    <location>
        <begin position="414"/>
        <end position="437"/>
    </location>
</feature>
<gene>
    <name evidence="5" type="ORF">N0V87_002441</name>
</gene>
<evidence type="ECO:0000256" key="3">
    <source>
        <dbReference type="SAM" id="Phobius"/>
    </source>
</evidence>
<reference evidence="5" key="1">
    <citation type="submission" date="2022-10" db="EMBL/GenBank/DDBJ databases">
        <title>Tapping the CABI collections for fungal endophytes: first genome assemblies for Collariella, Neodidymelliopsis, Ascochyta clinopodiicola, Didymella pomorum, Didymosphaeria variabile, Neocosmospora piperis and Neocucurbitaria cava.</title>
        <authorList>
            <person name="Hill R."/>
        </authorList>
    </citation>
    <scope>NUCLEOTIDE SEQUENCE</scope>
    <source>
        <strain evidence="5">IMI 360193</strain>
    </source>
</reference>
<dbReference type="PRINTS" id="PR00792">
    <property type="entry name" value="PEPSIN"/>
</dbReference>
<dbReference type="EMBL" id="JAPEUV010000016">
    <property type="protein sequence ID" value="KAJ4340457.1"/>
    <property type="molecule type" value="Genomic_DNA"/>
</dbReference>
<accession>A0A9W8X403</accession>
<dbReference type="PANTHER" id="PTHR47966">
    <property type="entry name" value="BETA-SITE APP-CLEAVING ENZYME, ISOFORM A-RELATED"/>
    <property type="match status" value="1"/>
</dbReference>
<dbReference type="InterPro" id="IPR033121">
    <property type="entry name" value="PEPTIDASE_A1"/>
</dbReference>
<evidence type="ECO:0000313" key="5">
    <source>
        <dbReference type="EMBL" id="KAJ4340457.1"/>
    </source>
</evidence>
<organism evidence="5 6">
    <name type="scientific">Didymella glomerata</name>
    <dbReference type="NCBI Taxonomy" id="749621"/>
    <lineage>
        <taxon>Eukaryota</taxon>
        <taxon>Fungi</taxon>
        <taxon>Dikarya</taxon>
        <taxon>Ascomycota</taxon>
        <taxon>Pezizomycotina</taxon>
        <taxon>Dothideomycetes</taxon>
        <taxon>Pleosporomycetidae</taxon>
        <taxon>Pleosporales</taxon>
        <taxon>Pleosporineae</taxon>
        <taxon>Didymellaceae</taxon>
        <taxon>Didymella</taxon>
    </lineage>
</organism>
<keyword evidence="3" id="KW-0472">Membrane</keyword>
<dbReference type="AlphaFoldDB" id="A0A9W8X403"/>
<dbReference type="InterPro" id="IPR001461">
    <property type="entry name" value="Aspartic_peptidase_A1"/>
</dbReference>
<dbReference type="SUPFAM" id="SSF50630">
    <property type="entry name" value="Acid proteases"/>
    <property type="match status" value="1"/>
</dbReference>
<dbReference type="GO" id="GO:0006508">
    <property type="term" value="P:proteolysis"/>
    <property type="evidence" value="ECO:0007669"/>
    <property type="project" value="InterPro"/>
</dbReference>